<dbReference type="GO" id="GO:0004069">
    <property type="term" value="F:L-aspartate:2-oxoglutarate aminotransferase activity"/>
    <property type="evidence" value="ECO:0007669"/>
    <property type="project" value="UniProtKB-EC"/>
</dbReference>
<dbReference type="InterPro" id="IPR015421">
    <property type="entry name" value="PyrdxlP-dep_Trfase_major"/>
</dbReference>
<dbReference type="STRING" id="1156985.SAMN04488118_1188"/>
<sequence>MRNSTRSNVDPFIVMDVMEAARQAEEAGRHIIHMEVGQPSTGAPLGARLAVAETVESDSLGYTVALGLPALRQRIAQLYGEWYDVDLDPNRVVVTSGSSAAFLLAFTSLFDTGDRVGIGAPGYPSYRQILSALGMQPVDIQTAPENRFQPVPKDLVDLNLAGLMVASPGNPTGTMLDLPAMRALIEATHAQGASFISDEIYHGIEYESKAVTALQVTNSAYIINSFSKFFSMTGWRIGWMVVPEDHVRVLERIAQNMFICAPHASQVAALAALDSEEELRENLSVYKRNRELMLKGLPEAGFTKIAPPDGAFYVYADVSELTSDSRAFAREILDQVGVAVTPGLDFDPIRGATTLRFSYARGTDDIQEGLDRLKSFMKAR</sequence>
<evidence type="ECO:0000256" key="5">
    <source>
        <dbReference type="ARBA" id="ARBA00022898"/>
    </source>
</evidence>
<dbReference type="GO" id="GO:0006520">
    <property type="term" value="P:amino acid metabolic process"/>
    <property type="evidence" value="ECO:0007669"/>
    <property type="project" value="InterPro"/>
</dbReference>
<dbReference type="EC" id="2.6.1.-" evidence="7"/>
<evidence type="ECO:0000259" key="8">
    <source>
        <dbReference type="Pfam" id="PF00155"/>
    </source>
</evidence>
<keyword evidence="5" id="KW-0663">Pyridoxal phosphate</keyword>
<accession>A0A1G5RI04</accession>
<dbReference type="PANTHER" id="PTHR46383:SF2">
    <property type="entry name" value="AMINOTRANSFERASE"/>
    <property type="match status" value="1"/>
</dbReference>
<dbReference type="SUPFAM" id="SSF53383">
    <property type="entry name" value="PLP-dependent transferases"/>
    <property type="match status" value="1"/>
</dbReference>
<gene>
    <name evidence="9" type="ORF">SAMN04488118_1188</name>
</gene>
<evidence type="ECO:0000256" key="2">
    <source>
        <dbReference type="ARBA" id="ARBA00007441"/>
    </source>
</evidence>
<feature type="domain" description="Aminotransferase class I/classII large" evidence="8">
    <location>
        <begin position="30"/>
        <end position="368"/>
    </location>
</feature>
<evidence type="ECO:0000256" key="3">
    <source>
        <dbReference type="ARBA" id="ARBA00022576"/>
    </source>
</evidence>
<dbReference type="EMBL" id="FMWG01000018">
    <property type="protein sequence ID" value="SCZ73667.1"/>
    <property type="molecule type" value="Genomic_DNA"/>
</dbReference>
<keyword evidence="10" id="KW-1185">Reference proteome</keyword>
<dbReference type="GO" id="GO:0030170">
    <property type="term" value="F:pyridoxal phosphate binding"/>
    <property type="evidence" value="ECO:0007669"/>
    <property type="project" value="InterPro"/>
</dbReference>
<evidence type="ECO:0000256" key="7">
    <source>
        <dbReference type="RuleBase" id="RU000481"/>
    </source>
</evidence>
<dbReference type="OrthoDB" id="9763453at2"/>
<dbReference type="RefSeq" id="WP_090221131.1">
    <property type="nucleotide sequence ID" value="NZ_FMWG01000018.1"/>
</dbReference>
<name>A0A1G5RI04_9RHOB</name>
<dbReference type="Gene3D" id="3.40.640.10">
    <property type="entry name" value="Type I PLP-dependent aspartate aminotransferase-like (Major domain)"/>
    <property type="match status" value="1"/>
</dbReference>
<keyword evidence="4 7" id="KW-0808">Transferase</keyword>
<proteinExistence type="inferred from homology"/>
<dbReference type="CDD" id="cd00609">
    <property type="entry name" value="AAT_like"/>
    <property type="match status" value="1"/>
</dbReference>
<evidence type="ECO:0000313" key="10">
    <source>
        <dbReference type="Proteomes" id="UP000198767"/>
    </source>
</evidence>
<evidence type="ECO:0000256" key="1">
    <source>
        <dbReference type="ARBA" id="ARBA00001933"/>
    </source>
</evidence>
<dbReference type="InterPro" id="IPR004838">
    <property type="entry name" value="NHTrfase_class1_PyrdxlP-BS"/>
</dbReference>
<protein>
    <recommendedName>
        <fullName evidence="7">Aminotransferase</fullName>
        <ecNumber evidence="7">2.6.1.-</ecNumber>
    </recommendedName>
</protein>
<evidence type="ECO:0000256" key="4">
    <source>
        <dbReference type="ARBA" id="ARBA00022679"/>
    </source>
</evidence>
<dbReference type="PANTHER" id="PTHR46383">
    <property type="entry name" value="ASPARTATE AMINOTRANSFERASE"/>
    <property type="match status" value="1"/>
</dbReference>
<dbReference type="InterPro" id="IPR050596">
    <property type="entry name" value="AspAT/PAT-like"/>
</dbReference>
<evidence type="ECO:0000256" key="6">
    <source>
        <dbReference type="ARBA" id="ARBA00049185"/>
    </source>
</evidence>
<dbReference type="Proteomes" id="UP000198767">
    <property type="component" value="Unassembled WGS sequence"/>
</dbReference>
<dbReference type="Pfam" id="PF00155">
    <property type="entry name" value="Aminotran_1_2"/>
    <property type="match status" value="1"/>
</dbReference>
<reference evidence="9 10" key="1">
    <citation type="submission" date="2016-10" db="EMBL/GenBank/DDBJ databases">
        <authorList>
            <person name="de Groot N.N."/>
        </authorList>
    </citation>
    <scope>NUCLEOTIDE SEQUENCE [LARGE SCALE GENOMIC DNA]</scope>
    <source>
        <strain evidence="9 10">U95</strain>
    </source>
</reference>
<comment type="catalytic activity">
    <reaction evidence="6">
        <text>L-aspartate + 2-oxoglutarate = oxaloacetate + L-glutamate</text>
        <dbReference type="Rhea" id="RHEA:21824"/>
        <dbReference type="ChEBI" id="CHEBI:16452"/>
        <dbReference type="ChEBI" id="CHEBI:16810"/>
        <dbReference type="ChEBI" id="CHEBI:29985"/>
        <dbReference type="ChEBI" id="CHEBI:29991"/>
        <dbReference type="EC" id="2.6.1.1"/>
    </reaction>
</comment>
<comment type="cofactor">
    <cofactor evidence="1 7">
        <name>pyridoxal 5'-phosphate</name>
        <dbReference type="ChEBI" id="CHEBI:597326"/>
    </cofactor>
</comment>
<dbReference type="AlphaFoldDB" id="A0A1G5RI04"/>
<dbReference type="PROSITE" id="PS00105">
    <property type="entry name" value="AA_TRANSFER_CLASS_1"/>
    <property type="match status" value="1"/>
</dbReference>
<dbReference type="InterPro" id="IPR015424">
    <property type="entry name" value="PyrdxlP-dep_Trfase"/>
</dbReference>
<organism evidence="9 10">
    <name type="scientific">Epibacterium ulvae</name>
    <dbReference type="NCBI Taxonomy" id="1156985"/>
    <lineage>
        <taxon>Bacteria</taxon>
        <taxon>Pseudomonadati</taxon>
        <taxon>Pseudomonadota</taxon>
        <taxon>Alphaproteobacteria</taxon>
        <taxon>Rhodobacterales</taxon>
        <taxon>Roseobacteraceae</taxon>
        <taxon>Epibacterium</taxon>
    </lineage>
</organism>
<comment type="similarity">
    <text evidence="2 7">Belongs to the class-I pyridoxal-phosphate-dependent aminotransferase family.</text>
</comment>
<dbReference type="InterPro" id="IPR004839">
    <property type="entry name" value="Aminotransferase_I/II_large"/>
</dbReference>
<keyword evidence="3 7" id="KW-0032">Aminotransferase</keyword>
<evidence type="ECO:0000313" key="9">
    <source>
        <dbReference type="EMBL" id="SCZ73667.1"/>
    </source>
</evidence>